<dbReference type="PANTHER" id="PTHR30185">
    <property type="entry name" value="CRYPTIC BETA-GLUCOSIDE BGL OPERON ANTITERMINATOR"/>
    <property type="match status" value="1"/>
</dbReference>
<evidence type="ECO:0000313" key="3">
    <source>
        <dbReference type="EMBL" id="SEG02374.1"/>
    </source>
</evidence>
<dbReference type="OrthoDB" id="9813552at2"/>
<keyword evidence="1" id="KW-0677">Repeat</keyword>
<feature type="domain" description="PRD" evidence="2">
    <location>
        <begin position="171"/>
        <end position="276"/>
    </location>
</feature>
<dbReference type="GO" id="GO:0003723">
    <property type="term" value="F:RNA binding"/>
    <property type="evidence" value="ECO:0007669"/>
    <property type="project" value="InterPro"/>
</dbReference>
<dbReference type="Proteomes" id="UP000242850">
    <property type="component" value="Unassembled WGS sequence"/>
</dbReference>
<dbReference type="Gene3D" id="1.10.1790.10">
    <property type="entry name" value="PRD domain"/>
    <property type="match status" value="1"/>
</dbReference>
<sequence>MEGYEVVKVFNNNVVLAKKEDIEYILIDRGIGFNTKKGEKILKDAFEKVFILESDIKDKFTQLISRTDKEIVGVCEEVINMISKEYDDLNKDIHIKLVDHIAFAVKRIKEKDEIENPFLTEIETLYTKEYEIAKRAASLIEERLNIKIPEGEIGFIALHINAAKSKESLSNTIKSAYICNSIAEIIEDELKIEIDRKSIDYARFVTHIKFTIHRVINNIPIKNELKASIKRKYKESYRIAKLVVEFLEKELDQKISDDEVAYIAMHIEKLKNRALF</sequence>
<evidence type="ECO:0000259" key="2">
    <source>
        <dbReference type="PROSITE" id="PS51372"/>
    </source>
</evidence>
<dbReference type="AlphaFoldDB" id="A0A1H5WSI0"/>
<dbReference type="Pfam" id="PF00874">
    <property type="entry name" value="PRD"/>
    <property type="match status" value="2"/>
</dbReference>
<dbReference type="Gene3D" id="1.20.890.100">
    <property type="match status" value="1"/>
</dbReference>
<gene>
    <name evidence="3" type="ORF">SAMN05660865_01559</name>
</gene>
<dbReference type="InterPro" id="IPR050661">
    <property type="entry name" value="BglG_antiterminators"/>
</dbReference>
<proteinExistence type="predicted"/>
<dbReference type="EMBL" id="FNUK01000022">
    <property type="protein sequence ID" value="SEG02374.1"/>
    <property type="molecule type" value="Genomic_DNA"/>
</dbReference>
<accession>A0A1H5WSI0</accession>
<protein>
    <submittedName>
        <fullName evidence="3">Transcriptional antiterminator, BglG family</fullName>
    </submittedName>
</protein>
<feature type="domain" description="PRD" evidence="2">
    <location>
        <begin position="66"/>
        <end position="170"/>
    </location>
</feature>
<dbReference type="GO" id="GO:0006355">
    <property type="term" value="P:regulation of DNA-templated transcription"/>
    <property type="evidence" value="ECO:0007669"/>
    <property type="project" value="InterPro"/>
</dbReference>
<name>A0A1H5WSI0_9CLOT</name>
<evidence type="ECO:0000313" key="4">
    <source>
        <dbReference type="Proteomes" id="UP000242850"/>
    </source>
</evidence>
<dbReference type="PANTHER" id="PTHR30185:SF16">
    <property type="entry name" value="PROTEIN GLCT"/>
    <property type="match status" value="1"/>
</dbReference>
<dbReference type="InterPro" id="IPR036650">
    <property type="entry name" value="CAT_RNA-bd_dom_sf"/>
</dbReference>
<keyword evidence="4" id="KW-1185">Reference proteome</keyword>
<dbReference type="SUPFAM" id="SSF63520">
    <property type="entry name" value="PTS-regulatory domain, PRD"/>
    <property type="match status" value="2"/>
</dbReference>
<dbReference type="Gene3D" id="2.30.24.10">
    <property type="entry name" value="CAT RNA-binding domain"/>
    <property type="match status" value="1"/>
</dbReference>
<reference evidence="4" key="1">
    <citation type="submission" date="2016-10" db="EMBL/GenBank/DDBJ databases">
        <authorList>
            <person name="Varghese N."/>
            <person name="Submissions S."/>
        </authorList>
    </citation>
    <scope>NUCLEOTIDE SEQUENCE [LARGE SCALE GENOMIC DNA]</scope>
    <source>
        <strain evidence="4">DSM 5463</strain>
    </source>
</reference>
<dbReference type="RefSeq" id="WP_103896487.1">
    <property type="nucleotide sequence ID" value="NZ_FNUK01000022.1"/>
</dbReference>
<dbReference type="PROSITE" id="PS51372">
    <property type="entry name" value="PRD_2"/>
    <property type="match status" value="2"/>
</dbReference>
<dbReference type="Pfam" id="PF03123">
    <property type="entry name" value="CAT_RBD"/>
    <property type="match status" value="1"/>
</dbReference>
<dbReference type="Gene3D" id="1.20.58.1950">
    <property type="match status" value="1"/>
</dbReference>
<organism evidence="3 4">
    <name type="scientific">Caloramator fervidus</name>
    <dbReference type="NCBI Taxonomy" id="29344"/>
    <lineage>
        <taxon>Bacteria</taxon>
        <taxon>Bacillati</taxon>
        <taxon>Bacillota</taxon>
        <taxon>Clostridia</taxon>
        <taxon>Eubacteriales</taxon>
        <taxon>Clostridiaceae</taxon>
        <taxon>Caloramator</taxon>
    </lineage>
</organism>
<dbReference type="InterPro" id="IPR004341">
    <property type="entry name" value="CAT_RNA-bd_dom"/>
</dbReference>
<dbReference type="SMART" id="SM01061">
    <property type="entry name" value="CAT_RBD"/>
    <property type="match status" value="1"/>
</dbReference>
<dbReference type="SUPFAM" id="SSF50151">
    <property type="entry name" value="SacY-like RNA-binding domain"/>
    <property type="match status" value="1"/>
</dbReference>
<evidence type="ECO:0000256" key="1">
    <source>
        <dbReference type="ARBA" id="ARBA00022737"/>
    </source>
</evidence>
<dbReference type="InterPro" id="IPR011608">
    <property type="entry name" value="PRD"/>
</dbReference>
<dbReference type="InterPro" id="IPR036634">
    <property type="entry name" value="PRD_sf"/>
</dbReference>